<dbReference type="SUPFAM" id="SSF53474">
    <property type="entry name" value="alpha/beta-Hydrolases"/>
    <property type="match status" value="1"/>
</dbReference>
<dbReference type="Gene3D" id="3.40.50.1820">
    <property type="entry name" value="alpha/beta hydrolase"/>
    <property type="match status" value="1"/>
</dbReference>
<accession>F6FRQ1</accession>
<gene>
    <name evidence="1" type="ordered locus">Isova_0183</name>
</gene>
<dbReference type="AlphaFoldDB" id="F6FRQ1"/>
<dbReference type="EMBL" id="CP002810">
    <property type="protein sequence ID" value="AEG42992.1"/>
    <property type="molecule type" value="Genomic_DNA"/>
</dbReference>
<dbReference type="eggNOG" id="COG3591">
    <property type="taxonomic scope" value="Bacteria"/>
</dbReference>
<keyword evidence="2" id="KW-1185">Reference proteome</keyword>
<dbReference type="KEGG" id="iva:Isova_0183"/>
<organism evidence="2">
    <name type="scientific">Isoptericola variabilis (strain 225)</name>
    <dbReference type="NCBI Taxonomy" id="743718"/>
    <lineage>
        <taxon>Bacteria</taxon>
        <taxon>Bacillati</taxon>
        <taxon>Actinomycetota</taxon>
        <taxon>Actinomycetes</taxon>
        <taxon>Micrococcales</taxon>
        <taxon>Promicromonosporaceae</taxon>
        <taxon>Isoptericola</taxon>
    </lineage>
</organism>
<dbReference type="HOGENOM" id="CLU_070813_0_0_11"/>
<dbReference type="Proteomes" id="UP000009236">
    <property type="component" value="Chromosome"/>
</dbReference>
<sequence>MTRLVLVHGRDTGGLDADELETRWLASLNAGLAASGSELRLHDDDASFVYFGDTLAALVREPGGTPPPITVHALARLDLAEAEFALAVAHEVLSAAGAPPEAISVVVHDDGTDGRPSGALGDAVAAALAAALAAIDRYVPGVSGAFVLLLAHDVHTYLHDAEVRAVVDDGVAAALPSDEPALLVAHSFGSVVAYEVLRAAGAAEPWDVALLCTLGSPLAIRAVLDVLRSRGPLHFPPTVGRWVAVRDPRDLLTLHDLDPATFPHEWSGWEIQNVHVDNRVPGRHAATTVVDGRPAGYLAEPAVARLVADALGH</sequence>
<reference evidence="1 2" key="1">
    <citation type="submission" date="2011-05" db="EMBL/GenBank/DDBJ databases">
        <title>Complete sequence of Isoptericola variabilis 225.</title>
        <authorList>
            <consortium name="US DOE Joint Genome Institute"/>
            <person name="Lucas S."/>
            <person name="Han J."/>
            <person name="Lapidus A."/>
            <person name="Cheng J.-F."/>
            <person name="Goodwin L."/>
            <person name="Pitluck S."/>
            <person name="Peters L."/>
            <person name="Mikhailova N."/>
            <person name="Zeytun A."/>
            <person name="Han C."/>
            <person name="Tapia R."/>
            <person name="Land M."/>
            <person name="Hauser L."/>
            <person name="Kyrpides N."/>
            <person name="Ivanova N."/>
            <person name="Pagani I."/>
            <person name="Siebers A."/>
            <person name="Allgaier M."/>
            <person name="Thelen M."/>
            <person name="Hugenholtz P."/>
            <person name="Gladden J."/>
            <person name="Woyke T."/>
        </authorList>
    </citation>
    <scope>NUCLEOTIDE SEQUENCE [LARGE SCALE GENOMIC DNA]</scope>
    <source>
        <strain evidence="2">225</strain>
    </source>
</reference>
<dbReference type="InterPro" id="IPR029058">
    <property type="entry name" value="AB_hydrolase_fold"/>
</dbReference>
<evidence type="ECO:0000313" key="1">
    <source>
        <dbReference type="EMBL" id="AEG42992.1"/>
    </source>
</evidence>
<protein>
    <submittedName>
        <fullName evidence="1">V8-like Glu-specific endopeptidase</fullName>
    </submittedName>
</protein>
<dbReference type="STRING" id="743718.Isova_0183"/>
<proteinExistence type="predicted"/>
<name>F6FRQ1_ISOV2</name>
<dbReference type="RefSeq" id="WP_013837387.1">
    <property type="nucleotide sequence ID" value="NC_015588.1"/>
</dbReference>
<evidence type="ECO:0000313" key="2">
    <source>
        <dbReference type="Proteomes" id="UP000009236"/>
    </source>
</evidence>